<keyword evidence="6 8" id="KW-0378">Hydrolase</keyword>
<feature type="binding site" evidence="8">
    <location>
        <position position="67"/>
    </location>
    <ligand>
        <name>Zn(2+)</name>
        <dbReference type="ChEBI" id="CHEBI:29105"/>
        <label>2</label>
        <note>catalytic</note>
    </ligand>
</feature>
<dbReference type="EMBL" id="DSGB01000004">
    <property type="protein sequence ID" value="HER95900.1"/>
    <property type="molecule type" value="Genomic_DNA"/>
</dbReference>
<feature type="binding site" evidence="8">
    <location>
        <position position="213"/>
    </location>
    <ligand>
        <name>Zn(2+)</name>
        <dbReference type="ChEBI" id="CHEBI:29105"/>
        <label>2</label>
        <note>catalytic</note>
    </ligand>
</feature>
<evidence type="ECO:0000256" key="4">
    <source>
        <dbReference type="ARBA" id="ARBA00022723"/>
    </source>
</evidence>
<dbReference type="Pfam" id="PF23023">
    <property type="entry name" value="Anti-Pycsar_Apyc1"/>
    <property type="match status" value="1"/>
</dbReference>
<evidence type="ECO:0000256" key="7">
    <source>
        <dbReference type="ARBA" id="ARBA00022833"/>
    </source>
</evidence>
<evidence type="ECO:0000256" key="1">
    <source>
        <dbReference type="ARBA" id="ARBA00011738"/>
    </source>
</evidence>
<dbReference type="EC" id="3.1.26.11" evidence="8"/>
<feature type="binding site" evidence="8">
    <location>
        <position position="66"/>
    </location>
    <ligand>
        <name>Zn(2+)</name>
        <dbReference type="ChEBI" id="CHEBI:29105"/>
        <label>2</label>
        <note>catalytic</note>
    </ligand>
</feature>
<feature type="binding site" evidence="8">
    <location>
        <position position="213"/>
    </location>
    <ligand>
        <name>Zn(2+)</name>
        <dbReference type="ChEBI" id="CHEBI:29105"/>
        <label>1</label>
        <note>catalytic</note>
    </ligand>
</feature>
<evidence type="ECO:0000256" key="5">
    <source>
        <dbReference type="ARBA" id="ARBA00022759"/>
    </source>
</evidence>
<keyword evidence="3 8" id="KW-0540">Nuclease</keyword>
<dbReference type="NCBIfam" id="NF000801">
    <property type="entry name" value="PRK00055.1-3"/>
    <property type="match status" value="1"/>
</dbReference>
<dbReference type="InterPro" id="IPR036866">
    <property type="entry name" value="RibonucZ/Hydroxyglut_hydro"/>
</dbReference>
<accession>A0A7V2F715</accession>
<evidence type="ECO:0000256" key="3">
    <source>
        <dbReference type="ARBA" id="ARBA00022722"/>
    </source>
</evidence>
<dbReference type="Gene3D" id="3.60.15.10">
    <property type="entry name" value="Ribonuclease Z/Hydroxyacylglutathione hydrolase-like"/>
    <property type="match status" value="1"/>
</dbReference>
<dbReference type="CDD" id="cd07717">
    <property type="entry name" value="RNaseZ_ZiPD-like_MBL-fold"/>
    <property type="match status" value="1"/>
</dbReference>
<evidence type="ECO:0000259" key="9">
    <source>
        <dbReference type="Pfam" id="PF12706"/>
    </source>
</evidence>
<dbReference type="HAMAP" id="MF_01818">
    <property type="entry name" value="RNase_Z_BN"/>
    <property type="match status" value="1"/>
</dbReference>
<dbReference type="AlphaFoldDB" id="A0A7V2F715"/>
<comment type="similarity">
    <text evidence="8">Belongs to the RNase Z family.</text>
</comment>
<dbReference type="InterPro" id="IPR001279">
    <property type="entry name" value="Metallo-B-lactamas"/>
</dbReference>
<name>A0A7V2F715_RHOMR</name>
<dbReference type="GO" id="GO:0008270">
    <property type="term" value="F:zinc ion binding"/>
    <property type="evidence" value="ECO:0007669"/>
    <property type="project" value="UniProtKB-UniRule"/>
</dbReference>
<feature type="binding site" evidence="8">
    <location>
        <position position="64"/>
    </location>
    <ligand>
        <name>Zn(2+)</name>
        <dbReference type="ChEBI" id="CHEBI:29105"/>
        <label>1</label>
        <note>catalytic</note>
    </ligand>
</feature>
<dbReference type="PANTHER" id="PTHR46018:SF2">
    <property type="entry name" value="ZINC PHOSPHODIESTERASE ELAC PROTEIN 1"/>
    <property type="match status" value="1"/>
</dbReference>
<keyword evidence="2 8" id="KW-0819">tRNA processing</keyword>
<evidence type="ECO:0000313" key="10">
    <source>
        <dbReference type="EMBL" id="HER95900.1"/>
    </source>
</evidence>
<comment type="function">
    <text evidence="8">Zinc phosphodiesterase, which displays some tRNA 3'-processing endonuclease activity. Probably involved in tRNA maturation, by removing a 3'-trailer from precursor tRNA.</text>
</comment>
<keyword evidence="4 8" id="KW-0479">Metal-binding</keyword>
<keyword evidence="5 8" id="KW-0255">Endonuclease</keyword>
<feature type="active site" description="Proton acceptor" evidence="8">
    <location>
        <position position="66"/>
    </location>
</feature>
<comment type="cofactor">
    <cofactor evidence="8">
        <name>Zn(2+)</name>
        <dbReference type="ChEBI" id="CHEBI:29105"/>
    </cofactor>
    <text evidence="8">Binds 2 Zn(2+) ions.</text>
</comment>
<dbReference type="Pfam" id="PF12706">
    <property type="entry name" value="Lactamase_B_2"/>
    <property type="match status" value="1"/>
</dbReference>
<organism evidence="10">
    <name type="scientific">Rhodothermus marinus</name>
    <name type="common">Rhodothermus obamensis</name>
    <dbReference type="NCBI Taxonomy" id="29549"/>
    <lineage>
        <taxon>Bacteria</taxon>
        <taxon>Pseudomonadati</taxon>
        <taxon>Rhodothermota</taxon>
        <taxon>Rhodothermia</taxon>
        <taxon>Rhodothermales</taxon>
        <taxon>Rhodothermaceae</taxon>
        <taxon>Rhodothermus</taxon>
    </lineage>
</organism>
<gene>
    <name evidence="8" type="primary">rnz</name>
    <name evidence="10" type="ORF">ENO59_05215</name>
</gene>
<evidence type="ECO:0000256" key="8">
    <source>
        <dbReference type="HAMAP-Rule" id="MF_01818"/>
    </source>
</evidence>
<sequence>MELFIIPLGTASAIPTRTRALSSVALERAGRLLLFDCGEGTQYRLMAAGLKPSRLEAVLITHFHGDHFYGLFGLLATLSMINRKQPLVVVGPQGLAQTVDQLPGLTPTERSYPIQYIELCEGFEQQVVLETTDYRVIARPLEHRTFTIGYRFEEKPRPGRLNAARAAALGVTDYAQLRALKEGRPVQVGKRWITPETVLSPPIPGRTFAYVADTRPCEAGIRLAEGVDLLYHEATFCQAQHRLAVERGHSTAREAAEVALQAGARRLLLGHFSARYEDPMPLVEEARSIFPETEAAEELKRYAIAKDLPWMIKAHATT</sequence>
<evidence type="ECO:0000256" key="6">
    <source>
        <dbReference type="ARBA" id="ARBA00022801"/>
    </source>
</evidence>
<keyword evidence="7 8" id="KW-0862">Zinc</keyword>
<protein>
    <recommendedName>
        <fullName evidence="8">Ribonuclease Z</fullName>
        <shortName evidence="8">RNase Z</shortName>
        <ecNumber evidence="8">3.1.26.11</ecNumber>
    </recommendedName>
    <alternativeName>
        <fullName evidence="8">tRNA 3 endonuclease</fullName>
    </alternativeName>
    <alternativeName>
        <fullName evidence="8">tRNase Z</fullName>
    </alternativeName>
</protein>
<feature type="domain" description="Metallo-beta-lactamase" evidence="9">
    <location>
        <begin position="204"/>
        <end position="272"/>
    </location>
</feature>
<feature type="binding site" evidence="8">
    <location>
        <position position="143"/>
    </location>
    <ligand>
        <name>Zn(2+)</name>
        <dbReference type="ChEBI" id="CHEBI:29105"/>
        <label>1</label>
        <note>catalytic</note>
    </ligand>
</feature>
<comment type="subunit">
    <text evidence="1 8">Homodimer.</text>
</comment>
<proteinExistence type="inferred from homology"/>
<evidence type="ECO:0000256" key="2">
    <source>
        <dbReference type="ARBA" id="ARBA00022694"/>
    </source>
</evidence>
<dbReference type="PANTHER" id="PTHR46018">
    <property type="entry name" value="ZINC PHOSPHODIESTERASE ELAC PROTEIN 1"/>
    <property type="match status" value="1"/>
</dbReference>
<comment type="caution">
    <text evidence="10">The sequence shown here is derived from an EMBL/GenBank/DDBJ whole genome shotgun (WGS) entry which is preliminary data.</text>
</comment>
<dbReference type="InterPro" id="IPR013471">
    <property type="entry name" value="RNase_Z/BN"/>
</dbReference>
<dbReference type="NCBIfam" id="TIGR02651">
    <property type="entry name" value="RNase_Z"/>
    <property type="match status" value="1"/>
</dbReference>
<feature type="binding site" evidence="8">
    <location>
        <position position="62"/>
    </location>
    <ligand>
        <name>Zn(2+)</name>
        <dbReference type="ChEBI" id="CHEBI:29105"/>
        <label>1</label>
        <note>catalytic</note>
    </ligand>
</feature>
<dbReference type="GO" id="GO:0042781">
    <property type="term" value="F:3'-tRNA processing endoribonuclease activity"/>
    <property type="evidence" value="ECO:0007669"/>
    <property type="project" value="UniProtKB-UniRule"/>
</dbReference>
<reference evidence="10" key="1">
    <citation type="journal article" date="2020" name="mSystems">
        <title>Genome- and Community-Level Interaction Insights into Carbon Utilization and Element Cycling Functions of Hydrothermarchaeota in Hydrothermal Sediment.</title>
        <authorList>
            <person name="Zhou Z."/>
            <person name="Liu Y."/>
            <person name="Xu W."/>
            <person name="Pan J."/>
            <person name="Luo Z.H."/>
            <person name="Li M."/>
        </authorList>
    </citation>
    <scope>NUCLEOTIDE SEQUENCE [LARGE SCALE GENOMIC DNA]</scope>
    <source>
        <strain evidence="10">SpSt-143</strain>
    </source>
</reference>
<comment type="catalytic activity">
    <reaction evidence="8">
        <text>Endonucleolytic cleavage of RNA, removing extra 3' nucleotides from tRNA precursor, generating 3' termini of tRNAs. A 3'-hydroxy group is left at the tRNA terminus and a 5'-phosphoryl group is left at the trailer molecule.</text>
        <dbReference type="EC" id="3.1.26.11"/>
    </reaction>
</comment>
<feature type="binding site" evidence="8">
    <location>
        <position position="271"/>
    </location>
    <ligand>
        <name>Zn(2+)</name>
        <dbReference type="ChEBI" id="CHEBI:29105"/>
        <label>2</label>
        <note>catalytic</note>
    </ligand>
</feature>
<dbReference type="SUPFAM" id="SSF56281">
    <property type="entry name" value="Metallo-hydrolase/oxidoreductase"/>
    <property type="match status" value="1"/>
</dbReference>